<proteinExistence type="predicted"/>
<dbReference type="Pfam" id="PF00651">
    <property type="entry name" value="BTB"/>
    <property type="match status" value="1"/>
</dbReference>
<keyword evidence="4" id="KW-1185">Reference proteome</keyword>
<dbReference type="PANTHER" id="PTHR45632:SF17">
    <property type="entry name" value="KELCH-LIKE PROTEIN 31"/>
    <property type="match status" value="1"/>
</dbReference>
<dbReference type="EMBL" id="SEYY01001060">
    <property type="protein sequence ID" value="KAB7505909.1"/>
    <property type="molecule type" value="Genomic_DNA"/>
</dbReference>
<dbReference type="PANTHER" id="PTHR45632">
    <property type="entry name" value="LD33804P"/>
    <property type="match status" value="1"/>
</dbReference>
<accession>A0A5N5TI91</accession>
<sequence length="167" mass="18770">MSVVCVVGERKGAFLWWWIPVLGSHSSAWITLQCSDSIPVLGSLSSAWLVSSARIRIHSVSVSSTRISFSAVFNPDSGNRLLLRHASQNSLDESSQKHMPRNETKHKLPYRNPQHFPKAFDNLNLMRRQTQLCDVILVADDIEIPAHKMVLASCSPYFNAMFSMQNS</sequence>
<protein>
    <submittedName>
        <fullName evidence="3">Zinc finger and BTB domain-containing protein 5</fullName>
    </submittedName>
</protein>
<evidence type="ECO:0000313" key="3">
    <source>
        <dbReference type="EMBL" id="KAB7505909.1"/>
    </source>
</evidence>
<comment type="caution">
    <text evidence="3">The sequence shown here is derived from an EMBL/GenBank/DDBJ whole genome shotgun (WGS) entry which is preliminary data.</text>
</comment>
<name>A0A5N5TI91_9CRUS</name>
<dbReference type="PROSITE" id="PS50097">
    <property type="entry name" value="BTB"/>
    <property type="match status" value="1"/>
</dbReference>
<evidence type="ECO:0000259" key="2">
    <source>
        <dbReference type="PROSITE" id="PS50097"/>
    </source>
</evidence>
<dbReference type="OrthoDB" id="9978265at2759"/>
<feature type="compositionally biased region" description="Basic and acidic residues" evidence="1">
    <location>
        <begin position="94"/>
        <end position="106"/>
    </location>
</feature>
<dbReference type="AlphaFoldDB" id="A0A5N5TI91"/>
<dbReference type="InterPro" id="IPR000210">
    <property type="entry name" value="BTB/POZ_dom"/>
</dbReference>
<reference evidence="3 4" key="1">
    <citation type="journal article" date="2019" name="PLoS Biol.">
        <title>Sex chromosomes control vertical transmission of feminizing Wolbachia symbionts in an isopod.</title>
        <authorList>
            <person name="Becking T."/>
            <person name="Chebbi M.A."/>
            <person name="Giraud I."/>
            <person name="Moumen B."/>
            <person name="Laverre T."/>
            <person name="Caubet Y."/>
            <person name="Peccoud J."/>
            <person name="Gilbert C."/>
            <person name="Cordaux R."/>
        </authorList>
    </citation>
    <scope>NUCLEOTIDE SEQUENCE [LARGE SCALE GENOMIC DNA]</scope>
    <source>
        <strain evidence="3">ANa2</strain>
        <tissue evidence="3">Whole body excluding digestive tract and cuticle</tissue>
    </source>
</reference>
<dbReference type="Gene3D" id="3.30.710.10">
    <property type="entry name" value="Potassium Channel Kv1.1, Chain A"/>
    <property type="match status" value="1"/>
</dbReference>
<dbReference type="InterPro" id="IPR011333">
    <property type="entry name" value="SKP1/BTB/POZ_sf"/>
</dbReference>
<dbReference type="SUPFAM" id="SSF54695">
    <property type="entry name" value="POZ domain"/>
    <property type="match status" value="1"/>
</dbReference>
<feature type="domain" description="BTB" evidence="2">
    <location>
        <begin position="133"/>
        <end position="167"/>
    </location>
</feature>
<dbReference type="Proteomes" id="UP000326759">
    <property type="component" value="Unassembled WGS sequence"/>
</dbReference>
<feature type="region of interest" description="Disordered" evidence="1">
    <location>
        <begin position="88"/>
        <end position="111"/>
    </location>
</feature>
<evidence type="ECO:0000313" key="4">
    <source>
        <dbReference type="Proteomes" id="UP000326759"/>
    </source>
</evidence>
<organism evidence="3 4">
    <name type="scientific">Armadillidium nasatum</name>
    <dbReference type="NCBI Taxonomy" id="96803"/>
    <lineage>
        <taxon>Eukaryota</taxon>
        <taxon>Metazoa</taxon>
        <taxon>Ecdysozoa</taxon>
        <taxon>Arthropoda</taxon>
        <taxon>Crustacea</taxon>
        <taxon>Multicrustacea</taxon>
        <taxon>Malacostraca</taxon>
        <taxon>Eumalacostraca</taxon>
        <taxon>Peracarida</taxon>
        <taxon>Isopoda</taxon>
        <taxon>Oniscidea</taxon>
        <taxon>Crinocheta</taxon>
        <taxon>Armadillidiidae</taxon>
        <taxon>Armadillidium</taxon>
    </lineage>
</organism>
<evidence type="ECO:0000256" key="1">
    <source>
        <dbReference type="SAM" id="MobiDB-lite"/>
    </source>
</evidence>
<gene>
    <name evidence="3" type="primary">Zbtb5_0</name>
    <name evidence="3" type="ORF">Anas_07091</name>
</gene>